<proteinExistence type="inferred from homology"/>
<dbReference type="SUPFAM" id="SSF54427">
    <property type="entry name" value="NTF2-like"/>
    <property type="match status" value="1"/>
</dbReference>
<dbReference type="KEGG" id="rbu:PG1C_06435"/>
<dbReference type="HOGENOM" id="CLU_137193_0_0_4"/>
<dbReference type="STRING" id="1565605.PG1C_06435"/>
<name>A0A0C5J351_9PROT</name>
<dbReference type="GO" id="GO:0051213">
    <property type="term" value="F:dioxygenase activity"/>
    <property type="evidence" value="ECO:0007669"/>
    <property type="project" value="UniProtKB-KW"/>
</dbReference>
<sequence>METQLRVERLLSRYVVCIDDDALESWPEFFVAEGCRYEIITRENVERGMPLALVFCNSQGMLVDRIVSLREANIYPQRWYRHIVSNVLIQEVTADHLAVQSHYVVLQTRRNGQTSIFSTGKYRDRIVLCNGEFKFAEKCVVADTHSIDTLLVAPI</sequence>
<evidence type="ECO:0000256" key="2">
    <source>
        <dbReference type="ARBA" id="ARBA00023002"/>
    </source>
</evidence>
<dbReference type="InterPro" id="IPR000391">
    <property type="entry name" value="Rng_hydr_dOase-bsu"/>
</dbReference>
<keyword evidence="2" id="KW-0560">Oxidoreductase</keyword>
<gene>
    <name evidence="3" type="ORF">PG1C_06435</name>
</gene>
<keyword evidence="4" id="KW-1185">Reference proteome</keyword>
<dbReference type="AlphaFoldDB" id="A0A0C5J351"/>
<evidence type="ECO:0000313" key="4">
    <source>
        <dbReference type="Proteomes" id="UP000061603"/>
    </source>
</evidence>
<dbReference type="EMBL" id="CP010554">
    <property type="protein sequence ID" value="AJP49472.1"/>
    <property type="molecule type" value="Genomic_DNA"/>
</dbReference>
<evidence type="ECO:0000313" key="3">
    <source>
        <dbReference type="EMBL" id="AJP49472.1"/>
    </source>
</evidence>
<reference evidence="3 4" key="1">
    <citation type="journal article" date="2015" name="Genome Announc.">
        <title>Complete Genome Sequence of a Novel Bacterium within the Family Rhodocyclaceae That Degrades Polycyclic Aromatic Hydrocarbons.</title>
        <authorList>
            <person name="Singleton D.R."/>
            <person name="Dickey A.N."/>
            <person name="Scholl E.H."/>
            <person name="Wright F.A."/>
            <person name="Aitken M.D."/>
        </authorList>
    </citation>
    <scope>NUCLEOTIDE SEQUENCE [LARGE SCALE GENOMIC DNA]</scope>
    <source>
        <strain evidence="4">PG1-Ca6</strain>
    </source>
</reference>
<accession>A0A0C5J351</accession>
<keyword evidence="3" id="KW-0223">Dioxygenase</keyword>
<comment type="similarity">
    <text evidence="1">Belongs to the bacterial ring-hydroxylating dioxygenase beta subunit family.</text>
</comment>
<evidence type="ECO:0000256" key="1">
    <source>
        <dbReference type="ARBA" id="ARBA00009570"/>
    </source>
</evidence>
<organism evidence="3 4">
    <name type="scientific">Rugosibacter aromaticivorans</name>
    <dbReference type="NCBI Taxonomy" id="1565605"/>
    <lineage>
        <taxon>Bacteria</taxon>
        <taxon>Pseudomonadati</taxon>
        <taxon>Pseudomonadota</taxon>
        <taxon>Betaproteobacteria</taxon>
        <taxon>Nitrosomonadales</taxon>
        <taxon>Sterolibacteriaceae</taxon>
        <taxon>Rugosibacter</taxon>
    </lineage>
</organism>
<dbReference type="Gene3D" id="3.10.450.50">
    <property type="match status" value="1"/>
</dbReference>
<dbReference type="Proteomes" id="UP000061603">
    <property type="component" value="Chromosome"/>
</dbReference>
<dbReference type="CDD" id="cd00667">
    <property type="entry name" value="ring_hydroxylating_dioxygenases_beta"/>
    <property type="match status" value="1"/>
</dbReference>
<protein>
    <submittedName>
        <fullName evidence="3">Anthranilate 1,2-dioxygenase</fullName>
    </submittedName>
</protein>
<dbReference type="InterPro" id="IPR032710">
    <property type="entry name" value="NTF2-like_dom_sf"/>
</dbReference>
<dbReference type="Pfam" id="PF00866">
    <property type="entry name" value="Ring_hydroxyl_B"/>
    <property type="match status" value="1"/>
</dbReference>